<dbReference type="GO" id="GO:0005634">
    <property type="term" value="C:nucleus"/>
    <property type="evidence" value="ECO:0007669"/>
    <property type="project" value="TreeGrafter"/>
</dbReference>
<dbReference type="CDD" id="cd08061">
    <property type="entry name" value="MPN_NPL4"/>
    <property type="match status" value="1"/>
</dbReference>
<evidence type="ECO:0000313" key="6">
    <source>
        <dbReference type="Proteomes" id="UP001152797"/>
    </source>
</evidence>
<dbReference type="InterPro" id="IPR024682">
    <property type="entry name" value="Npl4_Ub-like_dom"/>
</dbReference>
<evidence type="ECO:0000313" key="5">
    <source>
        <dbReference type="EMBL" id="CAL4777052.1"/>
    </source>
</evidence>
<dbReference type="SUPFAM" id="SSF54236">
    <property type="entry name" value="Ubiquitin-like"/>
    <property type="match status" value="1"/>
</dbReference>
<dbReference type="PANTHER" id="PTHR12710:SF0">
    <property type="entry name" value="NUCLEAR PROTEIN LOCALIZATION PROTEIN 4 HOMOLOG"/>
    <property type="match status" value="1"/>
</dbReference>
<reference evidence="4" key="2">
    <citation type="submission" date="2024-04" db="EMBL/GenBank/DDBJ databases">
        <authorList>
            <person name="Chen Y."/>
            <person name="Shah S."/>
            <person name="Dougan E. K."/>
            <person name="Thang M."/>
            <person name="Chan C."/>
        </authorList>
    </citation>
    <scope>NUCLEOTIDE SEQUENCE [LARGE SCALE GENOMIC DNA]</scope>
</reference>
<dbReference type="Gene3D" id="3.10.20.90">
    <property type="entry name" value="Phosphatidylinositol 3-kinase Catalytic Subunit, Chain A, domain 1"/>
    <property type="match status" value="1"/>
</dbReference>
<dbReference type="InterPro" id="IPR000626">
    <property type="entry name" value="Ubiquitin-like_dom"/>
</dbReference>
<feature type="domain" description="Ubiquitin-like" evidence="2">
    <location>
        <begin position="2"/>
        <end position="80"/>
    </location>
</feature>
<gene>
    <name evidence="3" type="ORF">C1SCF055_LOCUS16791</name>
</gene>
<dbReference type="PROSITE" id="PS50053">
    <property type="entry name" value="UBIQUITIN_2"/>
    <property type="match status" value="1"/>
</dbReference>
<dbReference type="Pfam" id="PF11543">
    <property type="entry name" value="UN_NPL4"/>
    <property type="match status" value="1"/>
</dbReference>
<dbReference type="EMBL" id="CAMXCT030001401">
    <property type="protein sequence ID" value="CAL4777052.1"/>
    <property type="molecule type" value="Genomic_DNA"/>
</dbReference>
<dbReference type="Proteomes" id="UP001152797">
    <property type="component" value="Unassembled WGS sequence"/>
</dbReference>
<reference evidence="3" key="1">
    <citation type="submission" date="2022-10" db="EMBL/GenBank/DDBJ databases">
        <authorList>
            <person name="Chen Y."/>
            <person name="Dougan E. K."/>
            <person name="Chan C."/>
            <person name="Rhodes N."/>
            <person name="Thang M."/>
        </authorList>
    </citation>
    <scope>NUCLEOTIDE SEQUENCE</scope>
</reference>
<dbReference type="InterPro" id="IPR016563">
    <property type="entry name" value="Npl4"/>
</dbReference>
<dbReference type="GO" id="GO:0031625">
    <property type="term" value="F:ubiquitin protein ligase binding"/>
    <property type="evidence" value="ECO:0007669"/>
    <property type="project" value="TreeGrafter"/>
</dbReference>
<dbReference type="EMBL" id="CAMXCT020001401">
    <property type="protein sequence ID" value="CAL1143115.1"/>
    <property type="molecule type" value="Genomic_DNA"/>
</dbReference>
<accession>A0A9P1CDX4</accession>
<comment type="caution">
    <text evidence="3">The sequence shown here is derived from an EMBL/GenBank/DDBJ whole genome shotgun (WGS) entry which is preliminary data.</text>
</comment>
<keyword evidence="6" id="KW-1185">Reference proteome</keyword>
<organism evidence="3">
    <name type="scientific">Cladocopium goreaui</name>
    <dbReference type="NCBI Taxonomy" id="2562237"/>
    <lineage>
        <taxon>Eukaryota</taxon>
        <taxon>Sar</taxon>
        <taxon>Alveolata</taxon>
        <taxon>Dinophyceae</taxon>
        <taxon>Suessiales</taxon>
        <taxon>Symbiodiniaceae</taxon>
        <taxon>Cladocopium</taxon>
    </lineage>
</organism>
<dbReference type="PANTHER" id="PTHR12710">
    <property type="entry name" value="NUCLEAR PROTEIN LOCALIZATION 4"/>
    <property type="match status" value="1"/>
</dbReference>
<dbReference type="AlphaFoldDB" id="A0A9P1CDX4"/>
<evidence type="ECO:0000259" key="2">
    <source>
        <dbReference type="PROSITE" id="PS50053"/>
    </source>
</evidence>
<dbReference type="OrthoDB" id="10251089at2759"/>
<evidence type="ECO:0000313" key="3">
    <source>
        <dbReference type="EMBL" id="CAI3989740.1"/>
    </source>
</evidence>
<feature type="region of interest" description="Disordered" evidence="1">
    <location>
        <begin position="98"/>
        <end position="141"/>
    </location>
</feature>
<dbReference type="EMBL" id="CAMXCT010001401">
    <property type="protein sequence ID" value="CAI3989740.1"/>
    <property type="molecule type" value="Genomic_DNA"/>
</dbReference>
<dbReference type="GO" id="GO:0043130">
    <property type="term" value="F:ubiquitin binding"/>
    <property type="evidence" value="ECO:0007669"/>
    <property type="project" value="TreeGrafter"/>
</dbReference>
<sequence length="500" mass="55183">MSNLTVRLTSPAGRSRIVLPNTATLADLQAEVKARCGVEPESQQLSLDRAGTQVISGQATQLLTQLGIANGTEVHLSNREASIAGQVLTKTPVSVAPEEPVAKASAPAPSASASSSSAVSSSAKPSPAPAAPAAAGDGKKADPKFETFDAFLRKRQYDVLALPGNQKYVTGQIKRGGMMKIPPSVSIKQQPYRHVDTLSIINVPEMENFIGYWNGVLLENAMQRTGFMYGYYLEDKNYDEGTRAIMEGIYEPSQEMVGEIAEPLTDDQEMSRVNRIAEALGLECIGWVFTSLPLEEDLLLSPEEVLRIARLQNEHSTDAHFTRYVLSKFVTCAVRPDPANNGAPSVNPFMVSEQACAMLRDGILSSAPSERRACLVREAKPDELIPDFVVEGRSDKKIATDFFIVRVNDTAPKKHQRMFTHADFPRENRPTHPQRREDLKKYFNKIPKSEPSWSRFADFHLLLYIAKEIDVDTAVAIAECVRDRKDIPEGVTFMFNELTQ</sequence>
<dbReference type="InterPro" id="IPR029071">
    <property type="entry name" value="Ubiquitin-like_domsf"/>
</dbReference>
<feature type="compositionally biased region" description="Low complexity" evidence="1">
    <location>
        <begin position="98"/>
        <end position="135"/>
    </location>
</feature>
<dbReference type="GO" id="GO:0006511">
    <property type="term" value="P:ubiquitin-dependent protein catabolic process"/>
    <property type="evidence" value="ECO:0007669"/>
    <property type="project" value="InterPro"/>
</dbReference>
<evidence type="ECO:0000256" key="1">
    <source>
        <dbReference type="SAM" id="MobiDB-lite"/>
    </source>
</evidence>
<evidence type="ECO:0000313" key="4">
    <source>
        <dbReference type="EMBL" id="CAL1143115.1"/>
    </source>
</evidence>
<dbReference type="Pfam" id="PF05021">
    <property type="entry name" value="NPL4"/>
    <property type="match status" value="1"/>
</dbReference>
<proteinExistence type="predicted"/>
<dbReference type="InterPro" id="IPR007717">
    <property type="entry name" value="NPL4_C"/>
</dbReference>
<protein>
    <submittedName>
        <fullName evidence="5">Ubiquitin-like domain-containing protein</fullName>
    </submittedName>
</protein>
<name>A0A9P1CDX4_9DINO</name>